<comment type="similarity">
    <text evidence="1">Belongs to the plant LTP family.</text>
</comment>
<dbReference type="Proteomes" id="UP001140949">
    <property type="component" value="Unassembled WGS sequence"/>
</dbReference>
<keyword evidence="2 6" id="KW-0732">Signal</keyword>
<reference evidence="11" key="1">
    <citation type="journal article" date="2023" name="GigaByte">
        <title>Genome assembly of the bearded iris, Iris pallida Lam.</title>
        <authorList>
            <person name="Bruccoleri R.E."/>
            <person name="Oakeley E.J."/>
            <person name="Faust A.M.E."/>
            <person name="Altorfer M."/>
            <person name="Dessus-Babus S."/>
            <person name="Burckhardt D."/>
            <person name="Oertli M."/>
            <person name="Naumann U."/>
            <person name="Petersen F."/>
            <person name="Wong J."/>
        </authorList>
    </citation>
    <scope>NUCLEOTIDE SEQUENCE</scope>
    <source>
        <strain evidence="11">GSM-AAB239-AS_SAM_17_03QT</strain>
    </source>
</reference>
<dbReference type="EMBL" id="JANAVB010041219">
    <property type="protein sequence ID" value="KAJ6796745.1"/>
    <property type="molecule type" value="Genomic_DNA"/>
</dbReference>
<evidence type="ECO:0000313" key="9">
    <source>
        <dbReference type="EMBL" id="KAJ6796746.1"/>
    </source>
</evidence>
<dbReference type="SUPFAM" id="SSF47699">
    <property type="entry name" value="Bifunctional inhibitor/lipid-transfer protein/seed storage 2S albumin"/>
    <property type="match status" value="1"/>
</dbReference>
<gene>
    <name evidence="12" type="ORF">M6B38_101230</name>
    <name evidence="8" type="ORF">M6B38_220050</name>
    <name evidence="9" type="ORF">M6B38_220055</name>
    <name evidence="10" type="ORF">M6B38_283835</name>
    <name evidence="11" type="ORF">M6B38_283840</name>
</gene>
<evidence type="ECO:0000256" key="5">
    <source>
        <dbReference type="SAM" id="MobiDB-lite"/>
    </source>
</evidence>
<evidence type="ECO:0000313" key="8">
    <source>
        <dbReference type="EMBL" id="KAJ6796745.1"/>
    </source>
</evidence>
<keyword evidence="4" id="KW-0325">Glycoprotein</keyword>
<keyword evidence="3" id="KW-1015">Disulfide bond</keyword>
<dbReference type="EMBL" id="JANAVB010041219">
    <property type="protein sequence ID" value="KAJ6796746.1"/>
    <property type="molecule type" value="Genomic_DNA"/>
</dbReference>
<evidence type="ECO:0000256" key="3">
    <source>
        <dbReference type="ARBA" id="ARBA00023157"/>
    </source>
</evidence>
<protein>
    <submittedName>
        <fullName evidence="11">Non-specific lipid-transfer protein-like protein</fullName>
    </submittedName>
</protein>
<keyword evidence="13" id="KW-1185">Reference proteome</keyword>
<name>A0AAX6I1P4_IRIPA</name>
<evidence type="ECO:0000256" key="1">
    <source>
        <dbReference type="ARBA" id="ARBA00009748"/>
    </source>
</evidence>
<evidence type="ECO:0000313" key="11">
    <source>
        <dbReference type="EMBL" id="KAJ6846901.1"/>
    </source>
</evidence>
<feature type="region of interest" description="Disordered" evidence="5">
    <location>
        <begin position="108"/>
        <end position="172"/>
    </location>
</feature>
<accession>A0AAX6I1P4</accession>
<feature type="domain" description="Bifunctional inhibitor/plant lipid transfer protein/seed storage helical" evidence="7">
    <location>
        <begin position="31"/>
        <end position="105"/>
    </location>
</feature>
<sequence>MAHRRAEMCLSLVLMAMVWPQCSWAQPNPNCIPAIASLAPCISFIMGGSSTPPSACCTQLAGVVETQAQCLCTVPNGAPQLPFFVNQTQALTGACNIRTPSVGQCNGASGSAAPAPAATSTETPSATTAPSPSTPTTPSVPSDTTTPATPSAPSVPSAKGGSKSGSTTGASSSASISTKAASLVFFLVAAASVFSSF</sequence>
<evidence type="ECO:0000256" key="4">
    <source>
        <dbReference type="ARBA" id="ARBA00023180"/>
    </source>
</evidence>
<dbReference type="InterPro" id="IPR016140">
    <property type="entry name" value="Bifunc_inhib/LTP/seed_store"/>
</dbReference>
<evidence type="ECO:0000259" key="7">
    <source>
        <dbReference type="SMART" id="SM00499"/>
    </source>
</evidence>
<dbReference type="InterPro" id="IPR036312">
    <property type="entry name" value="Bifun_inhib/LTP/seed_sf"/>
</dbReference>
<evidence type="ECO:0000256" key="2">
    <source>
        <dbReference type="ARBA" id="ARBA00022729"/>
    </source>
</evidence>
<feature type="signal peptide" evidence="6">
    <location>
        <begin position="1"/>
        <end position="25"/>
    </location>
</feature>
<dbReference type="SMART" id="SM00499">
    <property type="entry name" value="AAI"/>
    <property type="match status" value="1"/>
</dbReference>
<evidence type="ECO:0000256" key="6">
    <source>
        <dbReference type="SAM" id="SignalP"/>
    </source>
</evidence>
<dbReference type="EMBL" id="JANAVB010005597">
    <property type="protein sequence ID" value="KAJ6846901.1"/>
    <property type="molecule type" value="Genomic_DNA"/>
</dbReference>
<dbReference type="EMBL" id="JANAVB010005597">
    <property type="protein sequence ID" value="KAJ6846900.1"/>
    <property type="molecule type" value="Genomic_DNA"/>
</dbReference>
<proteinExistence type="inferred from homology"/>
<evidence type="ECO:0000313" key="10">
    <source>
        <dbReference type="EMBL" id="KAJ6846900.1"/>
    </source>
</evidence>
<evidence type="ECO:0000313" key="13">
    <source>
        <dbReference type="Proteomes" id="UP001140949"/>
    </source>
</evidence>
<dbReference type="Pfam" id="PF14368">
    <property type="entry name" value="LTP_2"/>
    <property type="match status" value="1"/>
</dbReference>
<evidence type="ECO:0000313" key="12">
    <source>
        <dbReference type="EMBL" id="KAJ6854353.1"/>
    </source>
</evidence>
<dbReference type="InterPro" id="IPR043325">
    <property type="entry name" value="LTSS"/>
</dbReference>
<feature type="chain" id="PRO_5044718888" evidence="6">
    <location>
        <begin position="26"/>
        <end position="197"/>
    </location>
</feature>
<dbReference type="EMBL" id="JANAVB010000082">
    <property type="protein sequence ID" value="KAJ6854353.1"/>
    <property type="molecule type" value="Genomic_DNA"/>
</dbReference>
<reference evidence="11" key="2">
    <citation type="submission" date="2023-04" db="EMBL/GenBank/DDBJ databases">
        <authorList>
            <person name="Bruccoleri R.E."/>
            <person name="Oakeley E.J."/>
            <person name="Faust A.-M."/>
            <person name="Dessus-Babus S."/>
            <person name="Altorfer M."/>
            <person name="Burckhardt D."/>
            <person name="Oertli M."/>
            <person name="Naumann U."/>
            <person name="Petersen F."/>
            <person name="Wong J."/>
        </authorList>
    </citation>
    <scope>NUCLEOTIDE SEQUENCE</scope>
    <source>
        <strain evidence="11">GSM-AAB239-AS_SAM_17_03QT</strain>
        <tissue evidence="11">Leaf</tissue>
    </source>
</reference>
<dbReference type="AlphaFoldDB" id="A0AAX6I1P4"/>
<dbReference type="PANTHER" id="PTHR33044">
    <property type="entry name" value="BIFUNCTIONAL INHIBITOR/LIPID-TRANSFER PROTEIN/SEED STORAGE 2S ALBUMIN SUPERFAMILY PROTEIN-RELATED"/>
    <property type="match status" value="1"/>
</dbReference>
<dbReference type="Gene3D" id="1.10.110.10">
    <property type="entry name" value="Plant lipid-transfer and hydrophobic proteins"/>
    <property type="match status" value="1"/>
</dbReference>
<organism evidence="11 13">
    <name type="scientific">Iris pallida</name>
    <name type="common">Sweet iris</name>
    <dbReference type="NCBI Taxonomy" id="29817"/>
    <lineage>
        <taxon>Eukaryota</taxon>
        <taxon>Viridiplantae</taxon>
        <taxon>Streptophyta</taxon>
        <taxon>Embryophyta</taxon>
        <taxon>Tracheophyta</taxon>
        <taxon>Spermatophyta</taxon>
        <taxon>Magnoliopsida</taxon>
        <taxon>Liliopsida</taxon>
        <taxon>Asparagales</taxon>
        <taxon>Iridaceae</taxon>
        <taxon>Iridoideae</taxon>
        <taxon>Irideae</taxon>
        <taxon>Iris</taxon>
    </lineage>
</organism>
<dbReference type="CDD" id="cd00010">
    <property type="entry name" value="AAI_LTSS"/>
    <property type="match status" value="1"/>
</dbReference>
<comment type="caution">
    <text evidence="11">The sequence shown here is derived from an EMBL/GenBank/DDBJ whole genome shotgun (WGS) entry which is preliminary data.</text>
</comment>